<feature type="domain" description="Schlafen AlbA-2" evidence="1">
    <location>
        <begin position="9"/>
        <end position="128"/>
    </location>
</feature>
<dbReference type="InterPro" id="IPR038461">
    <property type="entry name" value="Schlafen_AlbA_2_dom_sf"/>
</dbReference>
<protein>
    <submittedName>
        <fullName evidence="2">Putative transcriptional regulator with HTH domain</fullName>
    </submittedName>
</protein>
<dbReference type="InterPro" id="IPR036388">
    <property type="entry name" value="WH-like_DNA-bd_sf"/>
</dbReference>
<dbReference type="InterPro" id="IPR038475">
    <property type="entry name" value="RecG_C_sf"/>
</dbReference>
<evidence type="ECO:0000313" key="2">
    <source>
        <dbReference type="EMBL" id="CUO51899.1"/>
    </source>
</evidence>
<gene>
    <name evidence="2" type="ORF">ERS852407_03078</name>
</gene>
<proteinExistence type="predicted"/>
<dbReference type="PANTHER" id="PTHR30595:SF6">
    <property type="entry name" value="SCHLAFEN ALBA-2 DOMAIN-CONTAINING PROTEIN"/>
    <property type="match status" value="1"/>
</dbReference>
<dbReference type="Gene3D" id="3.30.950.30">
    <property type="entry name" value="Schlafen, AAA domain"/>
    <property type="match status" value="1"/>
</dbReference>
<evidence type="ECO:0000313" key="3">
    <source>
        <dbReference type="Proteomes" id="UP000095651"/>
    </source>
</evidence>
<dbReference type="InterPro" id="IPR036390">
    <property type="entry name" value="WH_DNA-bd_sf"/>
</dbReference>
<dbReference type="Gene3D" id="3.30.565.60">
    <property type="match status" value="1"/>
</dbReference>
<dbReference type="Pfam" id="PF04326">
    <property type="entry name" value="SLFN_AlbA_2"/>
    <property type="match status" value="1"/>
</dbReference>
<dbReference type="PANTHER" id="PTHR30595">
    <property type="entry name" value="GLPR-RELATED TRANSCRIPTIONAL REPRESSOR"/>
    <property type="match status" value="1"/>
</dbReference>
<dbReference type="AlphaFoldDB" id="A0A174FTF5"/>
<evidence type="ECO:0000259" key="1">
    <source>
        <dbReference type="Pfam" id="PF04326"/>
    </source>
</evidence>
<dbReference type="RefSeq" id="WP_055656464.1">
    <property type="nucleotide sequence ID" value="NZ_CABIXC010000007.1"/>
</dbReference>
<dbReference type="EMBL" id="CYZE01000007">
    <property type="protein sequence ID" value="CUO51899.1"/>
    <property type="molecule type" value="Genomic_DNA"/>
</dbReference>
<dbReference type="Pfam" id="PF13412">
    <property type="entry name" value="HTH_24"/>
    <property type="match status" value="1"/>
</dbReference>
<dbReference type="Pfam" id="PF13749">
    <property type="entry name" value="HATPase_c_4"/>
    <property type="match status" value="1"/>
</dbReference>
<accession>A0A174FTF5</accession>
<dbReference type="SUPFAM" id="SSF46785">
    <property type="entry name" value="Winged helix' DNA-binding domain"/>
    <property type="match status" value="1"/>
</dbReference>
<dbReference type="Proteomes" id="UP000095651">
    <property type="component" value="Unassembled WGS sequence"/>
</dbReference>
<sequence length="487" mass="55339">MVDKIFFGESKNVEFKREIPKKHEKLLKDIIAFSNCTGGKVILGIEDITNIVYGIGDANPFKMSDDISNMVSDACTPQIIPDITIQTLEDKTVLVIDVTPGRFRPYYLKSVGKEASTFVRINGTSRPADTRMLQELEMEGQRIYYDSMQEIGMKYDEEKALKLCAAMKEIALSSCKTEDERADIRDMTIPKLEDMGLLCVVGRDYMPTHAFNLMTVNRMKHAKIQCALFKGTDRDEFIDRKEFKGPIYQQIEDAYQFVLRHINKSAEINGIVRRDIYELPIRAVREAIVNAVTHRSYVDDSCTQVSIYDDRVEILSPGMLYGGLDMEEALKGKSKCRNAAISEAFYYMGIIEGWGTGLERIQKSCREYGLKRPMIEEFGHGFRVVLFRKLLNESQKLGGYLGTDGTKTGTDGTKTGTDEQVVVKLSEDELNIINIIKDNPTVTQLQLQELTGIPLRTIKRIMSGLQKKRILTRTGSHRSGQWNIRER</sequence>
<reference evidence="2 3" key="1">
    <citation type="submission" date="2015-09" db="EMBL/GenBank/DDBJ databases">
        <authorList>
            <consortium name="Pathogen Informatics"/>
        </authorList>
    </citation>
    <scope>NUCLEOTIDE SEQUENCE [LARGE SCALE GENOMIC DNA]</scope>
    <source>
        <strain evidence="2 3">2789STDY5608850</strain>
    </source>
</reference>
<dbReference type="Gene3D" id="1.10.10.10">
    <property type="entry name" value="Winged helix-like DNA-binding domain superfamily/Winged helix DNA-binding domain"/>
    <property type="match status" value="1"/>
</dbReference>
<dbReference type="InterPro" id="IPR007421">
    <property type="entry name" value="Schlafen_AlbA_2_dom"/>
</dbReference>
<name>A0A174FTF5_9FIRM</name>
<organism evidence="2 3">
    <name type="scientific">Hungatella hathewayi</name>
    <dbReference type="NCBI Taxonomy" id="154046"/>
    <lineage>
        <taxon>Bacteria</taxon>
        <taxon>Bacillati</taxon>
        <taxon>Bacillota</taxon>
        <taxon>Clostridia</taxon>
        <taxon>Lachnospirales</taxon>
        <taxon>Lachnospiraceae</taxon>
        <taxon>Hungatella</taxon>
    </lineage>
</organism>